<dbReference type="PANTHER" id="PTHR24401">
    <property type="entry name" value="SI:CH211-243P7.3-RELATED"/>
    <property type="match status" value="1"/>
</dbReference>
<organism evidence="1 2">
    <name type="scientific">Goodea atripinnis</name>
    <dbReference type="NCBI Taxonomy" id="208336"/>
    <lineage>
        <taxon>Eukaryota</taxon>
        <taxon>Metazoa</taxon>
        <taxon>Chordata</taxon>
        <taxon>Craniata</taxon>
        <taxon>Vertebrata</taxon>
        <taxon>Euteleostomi</taxon>
        <taxon>Actinopterygii</taxon>
        <taxon>Neopterygii</taxon>
        <taxon>Teleostei</taxon>
        <taxon>Neoteleostei</taxon>
        <taxon>Acanthomorphata</taxon>
        <taxon>Ovalentaria</taxon>
        <taxon>Atherinomorphae</taxon>
        <taxon>Cyprinodontiformes</taxon>
        <taxon>Goodeidae</taxon>
        <taxon>Goodea</taxon>
    </lineage>
</organism>
<dbReference type="Proteomes" id="UP001476798">
    <property type="component" value="Unassembled WGS sequence"/>
</dbReference>
<accession>A0ABV0MI72</accession>
<sequence length="140" mass="15988">MHDFCGLCVCSHRFCMKRVAAWCRSVREQLELGHQLLFPALLRYRTANQKPPKIFYVDQGCCSVDGEPVGALFPSCPLLQVRLDPWHFVGRLAAGVTAESHPLHPDFMRRISASIFEWDPLDISCLRTAMITTKEMVHCR</sequence>
<gene>
    <name evidence="1" type="ORF">GOODEAATRI_016076</name>
</gene>
<keyword evidence="2" id="KW-1185">Reference proteome</keyword>
<protein>
    <submittedName>
        <fullName evidence="1">Uncharacterized protein</fullName>
    </submittedName>
</protein>
<proteinExistence type="predicted"/>
<feature type="non-terminal residue" evidence="1">
    <location>
        <position position="140"/>
    </location>
</feature>
<evidence type="ECO:0000313" key="2">
    <source>
        <dbReference type="Proteomes" id="UP001476798"/>
    </source>
</evidence>
<reference evidence="1 2" key="1">
    <citation type="submission" date="2021-06" db="EMBL/GenBank/DDBJ databases">
        <authorList>
            <person name="Palmer J.M."/>
        </authorList>
    </citation>
    <scope>NUCLEOTIDE SEQUENCE [LARGE SCALE GENOMIC DNA]</scope>
    <source>
        <strain evidence="1 2">GA_2019</strain>
        <tissue evidence="1">Muscle</tissue>
    </source>
</reference>
<dbReference type="EMBL" id="JAHRIO010001219">
    <property type="protein sequence ID" value="MEQ2158805.1"/>
    <property type="molecule type" value="Genomic_DNA"/>
</dbReference>
<dbReference type="PANTHER" id="PTHR24401:SF29">
    <property type="entry name" value="SI:CH211-243P7.3-RELATED"/>
    <property type="match status" value="1"/>
</dbReference>
<comment type="caution">
    <text evidence="1">The sequence shown here is derived from an EMBL/GenBank/DDBJ whole genome shotgun (WGS) entry which is preliminary data.</text>
</comment>
<name>A0ABV0MI72_9TELE</name>
<evidence type="ECO:0000313" key="1">
    <source>
        <dbReference type="EMBL" id="MEQ2158805.1"/>
    </source>
</evidence>